<protein>
    <submittedName>
        <fullName evidence="1">Uncharacterized protein</fullName>
    </submittedName>
</protein>
<organism evidence="1">
    <name type="scientific">uncultured Caudovirales phage</name>
    <dbReference type="NCBI Taxonomy" id="2100421"/>
    <lineage>
        <taxon>Viruses</taxon>
        <taxon>Duplodnaviria</taxon>
        <taxon>Heunggongvirae</taxon>
        <taxon>Uroviricota</taxon>
        <taxon>Caudoviricetes</taxon>
        <taxon>Peduoviridae</taxon>
        <taxon>Maltschvirus</taxon>
        <taxon>Maltschvirus maltsch</taxon>
    </lineage>
</organism>
<proteinExistence type="predicted"/>
<gene>
    <name evidence="1" type="ORF">UFOVP1454_38</name>
</gene>
<reference evidence="1" key="1">
    <citation type="submission" date="2020-05" db="EMBL/GenBank/DDBJ databases">
        <authorList>
            <person name="Chiriac C."/>
            <person name="Salcher M."/>
            <person name="Ghai R."/>
            <person name="Kavagutti S V."/>
        </authorList>
    </citation>
    <scope>NUCLEOTIDE SEQUENCE</scope>
</reference>
<evidence type="ECO:0000313" key="1">
    <source>
        <dbReference type="EMBL" id="CAB4214383.1"/>
    </source>
</evidence>
<accession>A0A6J5SJ14</accession>
<dbReference type="EMBL" id="LR797414">
    <property type="protein sequence ID" value="CAB4214383.1"/>
    <property type="molecule type" value="Genomic_DNA"/>
</dbReference>
<sequence>MLKTSTYQRRSVDNYAKRKRDAGMVAFNRYVTKEQHRLLELYLIELREDALNVPDGAVY</sequence>
<name>A0A6J5SJ14_9CAUD</name>